<dbReference type="AlphaFoldDB" id="A0A851G9S2"/>
<evidence type="ECO:0000313" key="4">
    <source>
        <dbReference type="Proteomes" id="UP000557872"/>
    </source>
</evidence>
<feature type="compositionally biased region" description="Low complexity" evidence="1">
    <location>
        <begin position="78"/>
        <end position="101"/>
    </location>
</feature>
<organism evidence="3 4">
    <name type="scientific">Oceaniferula marina</name>
    <dbReference type="NCBI Taxonomy" id="2748318"/>
    <lineage>
        <taxon>Bacteria</taxon>
        <taxon>Pseudomonadati</taxon>
        <taxon>Verrucomicrobiota</taxon>
        <taxon>Verrucomicrobiia</taxon>
        <taxon>Verrucomicrobiales</taxon>
        <taxon>Verrucomicrobiaceae</taxon>
        <taxon>Oceaniferula</taxon>
    </lineage>
</organism>
<feature type="signal peptide" evidence="2">
    <location>
        <begin position="1"/>
        <end position="19"/>
    </location>
</feature>
<feature type="chain" id="PRO_5032761238" description="Lipoprotein" evidence="2">
    <location>
        <begin position="20"/>
        <end position="147"/>
    </location>
</feature>
<dbReference type="EMBL" id="JACBAZ010000001">
    <property type="protein sequence ID" value="NWK54353.1"/>
    <property type="molecule type" value="Genomic_DNA"/>
</dbReference>
<reference evidence="3 4" key="1">
    <citation type="submission" date="2020-07" db="EMBL/GenBank/DDBJ databases">
        <title>Roseicoccus Jingziensis gen. nov., sp. nov., isolated from coastal seawater.</title>
        <authorList>
            <person name="Feng X."/>
        </authorList>
    </citation>
    <scope>NUCLEOTIDE SEQUENCE [LARGE SCALE GENOMIC DNA]</scope>
    <source>
        <strain evidence="3 4">N1E253</strain>
    </source>
</reference>
<proteinExistence type="predicted"/>
<keyword evidence="2" id="KW-0732">Signal</keyword>
<gene>
    <name evidence="3" type="ORF">HW115_01930</name>
</gene>
<protein>
    <recommendedName>
        <fullName evidence="5">Lipoprotein</fullName>
    </recommendedName>
</protein>
<name>A0A851G9S2_9BACT</name>
<accession>A0A851G9S2</accession>
<evidence type="ECO:0008006" key="5">
    <source>
        <dbReference type="Google" id="ProtNLM"/>
    </source>
</evidence>
<dbReference type="Proteomes" id="UP000557872">
    <property type="component" value="Unassembled WGS sequence"/>
</dbReference>
<feature type="compositionally biased region" description="Polar residues" evidence="1">
    <location>
        <begin position="31"/>
        <end position="56"/>
    </location>
</feature>
<comment type="caution">
    <text evidence="3">The sequence shown here is derived from an EMBL/GenBank/DDBJ whole genome shotgun (WGS) entry which is preliminary data.</text>
</comment>
<sequence>MNLKSKAFLPLGLALLVGACSPFYPKPHPNNPGTQTPSGQPTLTPEQQKILEQSQQGNGVAGVDAAGNPTGVDSTVLTPGSDGNTSPTPPTNTNGKKNYPTASPVPGKPGFVFNPYTHNIVDVKGIASGKLCRDPEDPDETHKFRVP</sequence>
<evidence type="ECO:0000313" key="3">
    <source>
        <dbReference type="EMBL" id="NWK54353.1"/>
    </source>
</evidence>
<dbReference type="PROSITE" id="PS51257">
    <property type="entry name" value="PROKAR_LIPOPROTEIN"/>
    <property type="match status" value="1"/>
</dbReference>
<evidence type="ECO:0000256" key="1">
    <source>
        <dbReference type="SAM" id="MobiDB-lite"/>
    </source>
</evidence>
<feature type="region of interest" description="Disordered" evidence="1">
    <location>
        <begin position="24"/>
        <end position="106"/>
    </location>
</feature>
<keyword evidence="4" id="KW-1185">Reference proteome</keyword>
<evidence type="ECO:0000256" key="2">
    <source>
        <dbReference type="SAM" id="SignalP"/>
    </source>
</evidence>
<dbReference type="RefSeq" id="WP_178930888.1">
    <property type="nucleotide sequence ID" value="NZ_JACBAZ010000001.1"/>
</dbReference>
<feature type="compositionally biased region" description="Low complexity" evidence="1">
    <location>
        <begin position="57"/>
        <end position="68"/>
    </location>
</feature>